<dbReference type="InterPro" id="IPR013155">
    <property type="entry name" value="M/V/L/I-tRNA-synth_anticd-bd"/>
</dbReference>
<dbReference type="InterPro" id="IPR033708">
    <property type="entry name" value="Anticodon_Ile_BEm"/>
</dbReference>
<comment type="catalytic activity">
    <reaction evidence="10 11">
        <text>tRNA(Ile) + L-isoleucine + ATP = L-isoleucyl-tRNA(Ile) + AMP + diphosphate</text>
        <dbReference type="Rhea" id="RHEA:11060"/>
        <dbReference type="Rhea" id="RHEA-COMP:9666"/>
        <dbReference type="Rhea" id="RHEA-COMP:9695"/>
        <dbReference type="ChEBI" id="CHEBI:30616"/>
        <dbReference type="ChEBI" id="CHEBI:33019"/>
        <dbReference type="ChEBI" id="CHEBI:58045"/>
        <dbReference type="ChEBI" id="CHEBI:78442"/>
        <dbReference type="ChEBI" id="CHEBI:78528"/>
        <dbReference type="ChEBI" id="CHEBI:456215"/>
        <dbReference type="EC" id="6.1.1.5"/>
    </reaction>
</comment>
<evidence type="ECO:0000256" key="6">
    <source>
        <dbReference type="ARBA" id="ARBA00022840"/>
    </source>
</evidence>
<dbReference type="Gene3D" id="3.40.50.620">
    <property type="entry name" value="HUPs"/>
    <property type="match status" value="2"/>
</dbReference>
<comment type="caution">
    <text evidence="15">The sequence shown here is derived from an EMBL/GenBank/DDBJ whole genome shotgun (WGS) entry which is preliminary data.</text>
</comment>
<evidence type="ECO:0000259" key="13">
    <source>
        <dbReference type="Pfam" id="PF06827"/>
    </source>
</evidence>
<evidence type="ECO:0000256" key="3">
    <source>
        <dbReference type="ARBA" id="ARBA00022598"/>
    </source>
</evidence>
<feature type="binding site" evidence="11">
    <location>
        <position position="593"/>
    </location>
    <ligand>
        <name>ATP</name>
        <dbReference type="ChEBI" id="CHEBI:30616"/>
    </ligand>
</feature>
<keyword evidence="7 11" id="KW-0648">Protein biosynthesis</keyword>
<keyword evidence="16" id="KW-1185">Reference proteome</keyword>
<evidence type="ECO:0000256" key="11">
    <source>
        <dbReference type="HAMAP-Rule" id="MF_02002"/>
    </source>
</evidence>
<dbReference type="CDD" id="cd00818">
    <property type="entry name" value="IleRS_core"/>
    <property type="match status" value="1"/>
</dbReference>
<evidence type="ECO:0000259" key="14">
    <source>
        <dbReference type="Pfam" id="PF08264"/>
    </source>
</evidence>
<dbReference type="CDD" id="cd07960">
    <property type="entry name" value="Anticodon_Ia_Ile_BEm"/>
    <property type="match status" value="1"/>
</dbReference>
<feature type="short sequence motif" description="'HIGH' region" evidence="11">
    <location>
        <begin position="57"/>
        <end position="67"/>
    </location>
</feature>
<keyword evidence="5 11" id="KW-0547">Nucleotide-binding</keyword>
<dbReference type="GO" id="GO:0004822">
    <property type="term" value="F:isoleucine-tRNA ligase activity"/>
    <property type="evidence" value="ECO:0007669"/>
    <property type="project" value="UniProtKB-UniRule"/>
</dbReference>
<comment type="subunit">
    <text evidence="11">Monomer.</text>
</comment>
<evidence type="ECO:0000256" key="7">
    <source>
        <dbReference type="ARBA" id="ARBA00022917"/>
    </source>
</evidence>
<dbReference type="InterPro" id="IPR023585">
    <property type="entry name" value="Ile-tRNA-ligase_type1"/>
</dbReference>
<feature type="domain" description="Aminoacyl-tRNA synthetase class Ia" evidence="12">
    <location>
        <begin position="27"/>
        <end position="627"/>
    </location>
</feature>
<comment type="function">
    <text evidence="9 11">Catalyzes the attachment of isoleucine to tRNA(Ile). As IleRS can inadvertently accommodate and process structurally similar amino acids such as valine, to avoid such errors it has two additional distinct tRNA(Ile)-dependent editing activities. One activity is designated as 'pretransfer' editing and involves the hydrolysis of activated Val-AMP. The other activity is designated 'posttransfer' editing and involves deacylation of mischarged Val-tRNA(Ile).</text>
</comment>
<feature type="domain" description="Methionyl/Valyl/Leucyl/Isoleucyl-tRNA synthetase anticodon-binding" evidence="14">
    <location>
        <begin position="672"/>
        <end position="827"/>
    </location>
</feature>
<evidence type="ECO:0000259" key="12">
    <source>
        <dbReference type="Pfam" id="PF00133"/>
    </source>
</evidence>
<comment type="domain">
    <text evidence="11">IleRS has two distinct active sites: one for aminoacylation and one for editing. The misactivated valine is translocated from the active site to the editing site, which sterically excludes the correctly activated isoleucine. The single editing site contains two valyl binding pockets, one specific for each substrate (Val-AMP or Val-tRNA(Ile)).</text>
</comment>
<comment type="cofactor">
    <cofactor evidence="11">
        <name>Zn(2+)</name>
        <dbReference type="ChEBI" id="CHEBI:29105"/>
    </cofactor>
    <text evidence="11">Binds 1 zinc ion per subunit.</text>
</comment>
<evidence type="ECO:0000256" key="10">
    <source>
        <dbReference type="ARBA" id="ARBA00048359"/>
    </source>
</evidence>
<gene>
    <name evidence="11 15" type="primary">ileS</name>
    <name evidence="15" type="ORF">A4H02_08160</name>
</gene>
<dbReference type="STRING" id="1008305.A4H02_08160"/>
<sequence>MDYKETLNLPRTNFQMKANLVNKEPEILKRWEEQKIYEKTLEYRADAPTYLLHDGPPYANGDIHLGTAMNKVLKDFVTRYKTMRGYRVPYVPGWDTHGLPIEHRVTTMLGDEAKNKTPVEIRRLCKDFALKFVNVQREQFKRLGVKGDWDNPYITLDPEYEYHILDVFKTLVETGNVYRGNKPVYWCPSCKTALAEAEIEYHDHESPSIYVKFQMVDDPKTYIVIWTTTPWTIPANVAIALHPEYTYTKIKVGEEYWIVAEGLLQKFSAETGVHFEVVEKFLGSELEGKLTKHPLYDRTSVVVLADYVTLEDGTGCVHTAPGHGEEDYQTGLKYNLPVLSPVDDEGRFTKEAGKYEGLKIWDANKIIVEDLKNNGALIKYGKIQHSYPHCWRCKGPVIFRATPQWFISVDKNDLRKKVLEQIRNVKWYPAWGENRITAMVQERPDWTISRQRVWGVPIPAVVCRQCGEVILDAKVIEKFANIVREKGTDAWFEMDVENFIPEGFTCSKCGGSEFDKTYDTLDVWIDSGCSWEAVIRSKGEKFPVDLYLEGDDQHRGWFQSSIFLSTAKTGVAPFRAVVTHGFIKDEQGRKMSKSLGNVVDPMEIVNKYGADILRLWVASTDFFDNIRVGKNIIEQQVEVYRKLRNTIRYLLSNLYDFTEADLVPYEKLLPLDKWALGRLQKYIEQVTSYYEEFEYSKVYNATVKYCTTELSAVYLDILKDRLYVEAKDSIYRRSAQTVLYYILDALIKILAPIIPFTAEEAYQESPAKRFESVHLEYWPEVRKEFIDEQLLEEFQHLLLVRDDVLKALEEARASDLIGHSLDAHVYIEPKNEEIAALLKKYEGILDEFFIVSAVTLTDENLEGAVTGQFVDVLVKHAEGEKCQRCWKYHPDTGKDESHPETCPRCSAVLRGERR</sequence>
<keyword evidence="6 11" id="KW-0067">ATP-binding</keyword>
<dbReference type="GO" id="GO:0008270">
    <property type="term" value="F:zinc ion binding"/>
    <property type="evidence" value="ECO:0007669"/>
    <property type="project" value="UniProtKB-UniRule"/>
</dbReference>
<feature type="binding site" evidence="11">
    <location>
        <position position="885"/>
    </location>
    <ligand>
        <name>Zn(2+)</name>
        <dbReference type="ChEBI" id="CHEBI:29105"/>
    </ligand>
</feature>
<dbReference type="PRINTS" id="PR00984">
    <property type="entry name" value="TRNASYNTHILE"/>
</dbReference>
<dbReference type="InterPro" id="IPR002300">
    <property type="entry name" value="aa-tRNA-synth_Ia"/>
</dbReference>
<dbReference type="PANTHER" id="PTHR42765:SF1">
    <property type="entry name" value="ISOLEUCINE--TRNA LIGASE, MITOCHONDRIAL"/>
    <property type="match status" value="1"/>
</dbReference>
<dbReference type="GO" id="GO:0000049">
    <property type="term" value="F:tRNA binding"/>
    <property type="evidence" value="ECO:0007669"/>
    <property type="project" value="InterPro"/>
</dbReference>
<dbReference type="AlphaFoldDB" id="A0A1E3G0X4"/>
<keyword evidence="2 11" id="KW-0963">Cytoplasm</keyword>
<reference evidence="16" key="1">
    <citation type="submission" date="2016-04" db="EMBL/GenBank/DDBJ databases">
        <title>The genome sequence project of a novel Fervidobacterium isolate from a hot spring in Thailand.</title>
        <authorList>
            <person name="Gonzalez J.M."/>
            <person name="Cuecas A."/>
            <person name="Kanoksilapatham W."/>
        </authorList>
    </citation>
    <scope>NUCLEOTIDE SEQUENCE [LARGE SCALE GENOMIC DNA]</scope>
    <source>
        <strain evidence="16">FC2004</strain>
    </source>
</reference>
<keyword evidence="8 11" id="KW-0030">Aminoacyl-tRNA synthetase</keyword>
<dbReference type="FunFam" id="3.40.50.620:FF:000152">
    <property type="entry name" value="Isoleucine--tRNA ligase"/>
    <property type="match status" value="1"/>
</dbReference>
<dbReference type="Gene3D" id="1.10.10.830">
    <property type="entry name" value="Ile-tRNA synthetase CP2 domain-like"/>
    <property type="match status" value="1"/>
</dbReference>
<feature type="binding site" evidence="11">
    <location>
        <position position="902"/>
    </location>
    <ligand>
        <name>Zn(2+)</name>
        <dbReference type="ChEBI" id="CHEBI:29105"/>
    </ligand>
</feature>
<dbReference type="NCBIfam" id="TIGR00392">
    <property type="entry name" value="ileS"/>
    <property type="match status" value="1"/>
</dbReference>
<feature type="short sequence motif" description="'KMSKS' region" evidence="11">
    <location>
        <begin position="590"/>
        <end position="594"/>
    </location>
</feature>
<dbReference type="InterPro" id="IPR050081">
    <property type="entry name" value="Ile-tRNA_ligase"/>
</dbReference>
<evidence type="ECO:0000256" key="2">
    <source>
        <dbReference type="ARBA" id="ARBA00022490"/>
    </source>
</evidence>
<dbReference type="InterPro" id="IPR001412">
    <property type="entry name" value="aa-tRNA-synth_I_CS"/>
</dbReference>
<dbReference type="EMBL" id="LWAF01000015">
    <property type="protein sequence ID" value="ODN29896.1"/>
    <property type="molecule type" value="Genomic_DNA"/>
</dbReference>
<evidence type="ECO:0000256" key="8">
    <source>
        <dbReference type="ARBA" id="ARBA00023146"/>
    </source>
</evidence>
<dbReference type="GO" id="GO:0002161">
    <property type="term" value="F:aminoacyl-tRNA deacylase activity"/>
    <property type="evidence" value="ECO:0007669"/>
    <property type="project" value="InterPro"/>
</dbReference>
<dbReference type="PROSITE" id="PS00178">
    <property type="entry name" value="AA_TRNA_LIGASE_I"/>
    <property type="match status" value="1"/>
</dbReference>
<dbReference type="Pfam" id="PF00133">
    <property type="entry name" value="tRNA-synt_1"/>
    <property type="match status" value="1"/>
</dbReference>
<protein>
    <recommendedName>
        <fullName evidence="11">Isoleucine--tRNA ligase</fullName>
        <ecNumber evidence="11">6.1.1.5</ecNumber>
    </recommendedName>
    <alternativeName>
        <fullName evidence="11">Isoleucyl-tRNA synthetase</fullName>
        <shortName evidence="11">IleRS</shortName>
    </alternativeName>
</protein>
<dbReference type="Proteomes" id="UP000094570">
    <property type="component" value="Unassembled WGS sequence"/>
</dbReference>
<dbReference type="GO" id="GO:0006428">
    <property type="term" value="P:isoleucyl-tRNA aminoacylation"/>
    <property type="evidence" value="ECO:0007669"/>
    <property type="project" value="UniProtKB-UniRule"/>
</dbReference>
<comment type="subcellular location">
    <subcellularLocation>
        <location evidence="11">Cytoplasm</location>
    </subcellularLocation>
</comment>
<evidence type="ECO:0000256" key="9">
    <source>
        <dbReference type="ARBA" id="ARBA00025217"/>
    </source>
</evidence>
<keyword evidence="4 11" id="KW-0479">Metal-binding</keyword>
<dbReference type="InterPro" id="IPR014729">
    <property type="entry name" value="Rossmann-like_a/b/a_fold"/>
</dbReference>
<evidence type="ECO:0000256" key="5">
    <source>
        <dbReference type="ARBA" id="ARBA00022741"/>
    </source>
</evidence>
<dbReference type="Pfam" id="PF08264">
    <property type="entry name" value="Anticodon_1"/>
    <property type="match status" value="1"/>
</dbReference>
<feature type="binding site" evidence="11">
    <location>
        <position position="905"/>
    </location>
    <ligand>
        <name>Zn(2+)</name>
        <dbReference type="ChEBI" id="CHEBI:29105"/>
    </ligand>
</feature>
<dbReference type="SUPFAM" id="SSF47323">
    <property type="entry name" value="Anticodon-binding domain of a subclass of class I aminoacyl-tRNA synthetases"/>
    <property type="match status" value="1"/>
</dbReference>
<dbReference type="SUPFAM" id="SSF50677">
    <property type="entry name" value="ValRS/IleRS/LeuRS editing domain"/>
    <property type="match status" value="1"/>
</dbReference>
<dbReference type="EC" id="6.1.1.5" evidence="11"/>
<dbReference type="OrthoDB" id="9810365at2"/>
<dbReference type="FunFam" id="1.10.730.20:FF:000001">
    <property type="entry name" value="Isoleucine--tRNA ligase"/>
    <property type="match status" value="1"/>
</dbReference>
<evidence type="ECO:0000313" key="15">
    <source>
        <dbReference type="EMBL" id="ODN29896.1"/>
    </source>
</evidence>
<accession>A0A1E3G0X4</accession>
<organism evidence="15 16">
    <name type="scientific">Fervidobacterium thailandense</name>
    <dbReference type="NCBI Taxonomy" id="1008305"/>
    <lineage>
        <taxon>Bacteria</taxon>
        <taxon>Thermotogati</taxon>
        <taxon>Thermotogota</taxon>
        <taxon>Thermotogae</taxon>
        <taxon>Thermotogales</taxon>
        <taxon>Fervidobacteriaceae</taxon>
        <taxon>Fervidobacterium</taxon>
    </lineage>
</organism>
<dbReference type="InterPro" id="IPR009080">
    <property type="entry name" value="tRNAsynth_Ia_anticodon-bd"/>
</dbReference>
<dbReference type="InterPro" id="IPR010663">
    <property type="entry name" value="Znf_FPG/IleRS"/>
</dbReference>
<dbReference type="Pfam" id="PF06827">
    <property type="entry name" value="zf-FPG_IleRS"/>
    <property type="match status" value="1"/>
</dbReference>
<keyword evidence="3 11" id="KW-0436">Ligase</keyword>
<feature type="binding site" evidence="11">
    <location>
        <position position="882"/>
    </location>
    <ligand>
        <name>Zn(2+)</name>
        <dbReference type="ChEBI" id="CHEBI:29105"/>
    </ligand>
</feature>
<feature type="domain" description="Zinc finger FPG/IleRS-type" evidence="13">
    <location>
        <begin position="879"/>
        <end position="907"/>
    </location>
</feature>
<dbReference type="InterPro" id="IPR009008">
    <property type="entry name" value="Val/Leu/Ile-tRNA-synth_edit"/>
</dbReference>
<dbReference type="GO" id="GO:0005829">
    <property type="term" value="C:cytosol"/>
    <property type="evidence" value="ECO:0007669"/>
    <property type="project" value="TreeGrafter"/>
</dbReference>
<evidence type="ECO:0000256" key="4">
    <source>
        <dbReference type="ARBA" id="ARBA00022723"/>
    </source>
</evidence>
<dbReference type="SUPFAM" id="SSF52374">
    <property type="entry name" value="Nucleotidylyl transferase"/>
    <property type="match status" value="1"/>
</dbReference>
<dbReference type="PANTHER" id="PTHR42765">
    <property type="entry name" value="SOLEUCYL-TRNA SYNTHETASE"/>
    <property type="match status" value="1"/>
</dbReference>
<proteinExistence type="inferred from homology"/>
<keyword evidence="11" id="KW-0862">Zinc</keyword>
<name>A0A1E3G0X4_9BACT</name>
<dbReference type="RefSeq" id="WP_069293691.1">
    <property type="nucleotide sequence ID" value="NZ_CP140110.1"/>
</dbReference>
<feature type="binding site" evidence="11">
    <location>
        <position position="549"/>
    </location>
    <ligand>
        <name>L-isoleucyl-5'-AMP</name>
        <dbReference type="ChEBI" id="CHEBI:178002"/>
    </ligand>
</feature>
<dbReference type="InterPro" id="IPR002301">
    <property type="entry name" value="Ile-tRNA-ligase"/>
</dbReference>
<dbReference type="GO" id="GO:0005524">
    <property type="term" value="F:ATP binding"/>
    <property type="evidence" value="ECO:0007669"/>
    <property type="project" value="UniProtKB-UniRule"/>
</dbReference>
<dbReference type="HAMAP" id="MF_02002">
    <property type="entry name" value="Ile_tRNA_synth_type1"/>
    <property type="match status" value="1"/>
</dbReference>
<evidence type="ECO:0000313" key="16">
    <source>
        <dbReference type="Proteomes" id="UP000094570"/>
    </source>
</evidence>
<comment type="similarity">
    <text evidence="1 11">Belongs to the class-I aminoacyl-tRNA synthetase family. IleS type 1 subfamily.</text>
</comment>
<evidence type="ECO:0000256" key="1">
    <source>
        <dbReference type="ARBA" id="ARBA00006887"/>
    </source>
</evidence>
<dbReference type="Gene3D" id="1.10.730.20">
    <property type="match status" value="1"/>
</dbReference>